<dbReference type="Gene3D" id="3.90.1640.10">
    <property type="entry name" value="inorganic pyrophosphatase (n-terminal core)"/>
    <property type="match status" value="1"/>
</dbReference>
<dbReference type="AlphaFoldDB" id="A0A6P9A2L7"/>
<dbReference type="GO" id="GO:0004309">
    <property type="term" value="F:exopolyphosphatase activity"/>
    <property type="evidence" value="ECO:0007669"/>
    <property type="project" value="TreeGrafter"/>
</dbReference>
<protein>
    <submittedName>
        <fullName evidence="4">Exopolyphosphatase PRUNE1 isoform X1</fullName>
    </submittedName>
</protein>
<dbReference type="InterPro" id="IPR038763">
    <property type="entry name" value="DHH_sf"/>
</dbReference>
<dbReference type="PANTHER" id="PTHR12112">
    <property type="entry name" value="BNIP - RELATED"/>
    <property type="match status" value="1"/>
</dbReference>
<dbReference type="Gene3D" id="3.10.310.20">
    <property type="entry name" value="DHHA2 domain"/>
    <property type="match status" value="1"/>
</dbReference>
<evidence type="ECO:0000313" key="4">
    <source>
        <dbReference type="RefSeq" id="XP_034251534.1"/>
    </source>
</evidence>
<dbReference type="Pfam" id="PF02833">
    <property type="entry name" value="DHHA2"/>
    <property type="match status" value="1"/>
</dbReference>
<dbReference type="InterPro" id="IPR038222">
    <property type="entry name" value="DHHA2_dom_sf"/>
</dbReference>
<dbReference type="RefSeq" id="XP_034251534.1">
    <property type="nucleotide sequence ID" value="XM_034395643.1"/>
</dbReference>
<dbReference type="InParanoid" id="A0A6P9A2L7"/>
<accession>A0A6P9A2L7</accession>
<dbReference type="SMART" id="SM01131">
    <property type="entry name" value="DHHA2"/>
    <property type="match status" value="1"/>
</dbReference>
<name>A0A6P9A2L7_THRPL</name>
<dbReference type="CTD" id="18936"/>
<reference evidence="4" key="1">
    <citation type="submission" date="2025-08" db="UniProtKB">
        <authorList>
            <consortium name="RefSeq"/>
        </authorList>
    </citation>
    <scope>IDENTIFICATION</scope>
    <source>
        <tissue evidence="4">Total insect</tissue>
    </source>
</reference>
<dbReference type="GeneID" id="117651549"/>
<feature type="domain" description="DHHA2" evidence="2">
    <location>
        <begin position="241"/>
        <end position="383"/>
    </location>
</feature>
<comment type="similarity">
    <text evidence="1">Belongs to the PPase class C family. Prune subfamily.</text>
</comment>
<sequence length="385" mass="41345">MSGTPLLQFLRKSKKAWNHLTDSPASLDIIHIILGNESCDLDSVVSALCLGLLMHSQGTRSSCIPVLNIPREEYALKTEVTYFLSKNGISEDLLTFRDEVDLAALHAAGRLRLTLVDHHALPERDRPLYASLASVTPDEPSAVAVLDHRPRDAVAAAAWPRDCEVVINVVGSCASLVGERILALAPELFDAQVADLIRGTVLLDTACFSAQADRTTPSDTAIVSACEERGTGHASDRSATFEDIIAARKDVSELTALQILHKDMKVVRGLPLPGMPLLVQDFLQRADAAEALAALCAKHLSDAAVVMGMSFSGEASSTLRRDIAVYSAGGKEQPAKTLVEALQKDESLQLVERPCALPGVSLFDQRNTKCSRKQVLPLVQAALSA</sequence>
<dbReference type="PANTHER" id="PTHR12112:SF39">
    <property type="entry name" value="EG:152A3.5 PROTEIN (FBGN0003116_PN PROTEIN)"/>
    <property type="match status" value="1"/>
</dbReference>
<gene>
    <name evidence="4" type="primary">LOC117651549</name>
</gene>
<dbReference type="FunCoup" id="A0A6P9A2L7">
    <property type="interactions" value="306"/>
</dbReference>
<organism evidence="4">
    <name type="scientific">Thrips palmi</name>
    <name type="common">Melon thrips</name>
    <dbReference type="NCBI Taxonomy" id="161013"/>
    <lineage>
        <taxon>Eukaryota</taxon>
        <taxon>Metazoa</taxon>
        <taxon>Ecdysozoa</taxon>
        <taxon>Arthropoda</taxon>
        <taxon>Hexapoda</taxon>
        <taxon>Insecta</taxon>
        <taxon>Pterygota</taxon>
        <taxon>Neoptera</taxon>
        <taxon>Paraneoptera</taxon>
        <taxon>Thysanoptera</taxon>
        <taxon>Terebrantia</taxon>
        <taxon>Thripoidea</taxon>
        <taxon>Thripidae</taxon>
        <taxon>Thrips</taxon>
    </lineage>
</organism>
<dbReference type="KEGG" id="tpal:117651549"/>
<dbReference type="SUPFAM" id="SSF64182">
    <property type="entry name" value="DHH phosphoesterases"/>
    <property type="match status" value="1"/>
</dbReference>
<evidence type="ECO:0000313" key="3">
    <source>
        <dbReference type="Proteomes" id="UP000515158"/>
    </source>
</evidence>
<dbReference type="InterPro" id="IPR004097">
    <property type="entry name" value="DHHA2"/>
</dbReference>
<evidence type="ECO:0000259" key="2">
    <source>
        <dbReference type="SMART" id="SM01131"/>
    </source>
</evidence>
<dbReference type="GO" id="GO:0005737">
    <property type="term" value="C:cytoplasm"/>
    <property type="evidence" value="ECO:0007669"/>
    <property type="project" value="InterPro"/>
</dbReference>
<dbReference type="OrthoDB" id="374045at2759"/>
<keyword evidence="3" id="KW-1185">Reference proteome</keyword>
<dbReference type="Proteomes" id="UP000515158">
    <property type="component" value="Unplaced"/>
</dbReference>
<proteinExistence type="inferred from homology"/>
<evidence type="ECO:0000256" key="1">
    <source>
        <dbReference type="ARBA" id="ARBA00010331"/>
    </source>
</evidence>